<keyword evidence="8 10" id="KW-0472">Membrane</keyword>
<dbReference type="PRINTS" id="PR00812">
    <property type="entry name" value="BCTERIALGSPF"/>
</dbReference>
<dbReference type="FunFam" id="1.20.81.30:FF:000001">
    <property type="entry name" value="Type II secretion system protein F"/>
    <property type="match status" value="2"/>
</dbReference>
<dbReference type="InterPro" id="IPR001992">
    <property type="entry name" value="T2SS_GspF/T4SS_PilC_CS"/>
</dbReference>
<keyword evidence="5" id="KW-0997">Cell inner membrane</keyword>
<gene>
    <name evidence="12" type="ORF">A2995_00065</name>
</gene>
<proteinExistence type="inferred from homology"/>
<protein>
    <recommendedName>
        <fullName evidence="11">Type II secretion system protein GspF domain-containing protein</fullName>
    </recommendedName>
</protein>
<evidence type="ECO:0000256" key="10">
    <source>
        <dbReference type="SAM" id="Phobius"/>
    </source>
</evidence>
<sequence>MKFSYKAQDKKGEIIEGYLEADDKFSLANQLRGEGLTPISVEETKKKSKILFLIDKLDNLIGSVSVYEKITFTRNLGGMIQAGLSLRRSLDVLEKQTKNKKFKIIINSLCKDIDEGDSLSESLSKFPKVFSGLFVSMVKAGEESGSLAESLKEIRSNLEKVYKLNKRIKGALIYPIIVVSAVVITGILMFIYVVPTLTKVFKDLNVELPKTTKLVITLSDFLSENTTLAFLILIAFIIFITFLFKSKKTKIFIDFIILRLPMIGVIAKEVNSARTARTLSSLLSSGVDMTKALSITGNVLQNIYYKKILKNAEDSVKQGIPLSKSFKESGKLYPIMVGEMVEVGEETGNLAKMFLDIAIFYEEEVDNKTQNLSTIIEPVMMIIIGIAVGFFAVSMITPLYGVLEYM</sequence>
<evidence type="ECO:0000259" key="11">
    <source>
        <dbReference type="Pfam" id="PF00482"/>
    </source>
</evidence>
<comment type="similarity">
    <text evidence="2 9">Belongs to the GSP F family.</text>
</comment>
<evidence type="ECO:0000256" key="7">
    <source>
        <dbReference type="ARBA" id="ARBA00022989"/>
    </source>
</evidence>
<dbReference type="PROSITE" id="PS00874">
    <property type="entry name" value="T2SP_F"/>
    <property type="match status" value="1"/>
</dbReference>
<feature type="domain" description="Type II secretion system protein GspF" evidence="11">
    <location>
        <begin position="72"/>
        <end position="195"/>
    </location>
</feature>
<dbReference type="GO" id="GO:0005886">
    <property type="term" value="C:plasma membrane"/>
    <property type="evidence" value="ECO:0007669"/>
    <property type="project" value="UniProtKB-SubCell"/>
</dbReference>
<reference evidence="12 13" key="1">
    <citation type="journal article" date="2016" name="Nat. Commun.">
        <title>Thousands of microbial genomes shed light on interconnected biogeochemical processes in an aquifer system.</title>
        <authorList>
            <person name="Anantharaman K."/>
            <person name="Brown C.T."/>
            <person name="Hug L.A."/>
            <person name="Sharon I."/>
            <person name="Castelle C.J."/>
            <person name="Probst A.J."/>
            <person name="Thomas B.C."/>
            <person name="Singh A."/>
            <person name="Wilkins M.J."/>
            <person name="Karaoz U."/>
            <person name="Brodie E.L."/>
            <person name="Williams K.H."/>
            <person name="Hubbard S.S."/>
            <person name="Banfield J.F."/>
        </authorList>
    </citation>
    <scope>NUCLEOTIDE SEQUENCE [LARGE SCALE GENOMIC DNA]</scope>
</reference>
<evidence type="ECO:0000256" key="6">
    <source>
        <dbReference type="ARBA" id="ARBA00022692"/>
    </source>
</evidence>
<feature type="domain" description="Type II secretion system protein GspF" evidence="11">
    <location>
        <begin position="276"/>
        <end position="398"/>
    </location>
</feature>
<evidence type="ECO:0000256" key="9">
    <source>
        <dbReference type="RuleBase" id="RU003923"/>
    </source>
</evidence>
<dbReference type="PANTHER" id="PTHR30012:SF0">
    <property type="entry name" value="TYPE II SECRETION SYSTEM PROTEIN F-RELATED"/>
    <property type="match status" value="1"/>
</dbReference>
<accession>A0A1F6X1X8</accession>
<feature type="transmembrane region" description="Helical" evidence="10">
    <location>
        <begin position="227"/>
        <end position="244"/>
    </location>
</feature>
<dbReference type="Pfam" id="PF00482">
    <property type="entry name" value="T2SSF"/>
    <property type="match status" value="2"/>
</dbReference>
<evidence type="ECO:0000256" key="5">
    <source>
        <dbReference type="ARBA" id="ARBA00022519"/>
    </source>
</evidence>
<keyword evidence="7 10" id="KW-1133">Transmembrane helix</keyword>
<dbReference type="InterPro" id="IPR003004">
    <property type="entry name" value="GspF/PilC"/>
</dbReference>
<evidence type="ECO:0000313" key="13">
    <source>
        <dbReference type="Proteomes" id="UP000185809"/>
    </source>
</evidence>
<name>A0A1F6X1X8_9BACT</name>
<dbReference type="InterPro" id="IPR042094">
    <property type="entry name" value="T2SS_GspF_sf"/>
</dbReference>
<organism evidence="12 13">
    <name type="scientific">Candidatus Nomurabacteria bacterium RIFCSPLOWO2_01_FULL_33_24</name>
    <dbReference type="NCBI Taxonomy" id="1801765"/>
    <lineage>
        <taxon>Bacteria</taxon>
        <taxon>Candidatus Nomuraibacteriota</taxon>
    </lineage>
</organism>
<evidence type="ECO:0000313" key="12">
    <source>
        <dbReference type="EMBL" id="OGI88120.1"/>
    </source>
</evidence>
<dbReference type="InterPro" id="IPR018076">
    <property type="entry name" value="T2SS_GspF_dom"/>
</dbReference>
<dbReference type="AlphaFoldDB" id="A0A1F6X1X8"/>
<dbReference type="GO" id="GO:0009306">
    <property type="term" value="P:protein secretion"/>
    <property type="evidence" value="ECO:0007669"/>
    <property type="project" value="InterPro"/>
</dbReference>
<feature type="transmembrane region" description="Helical" evidence="10">
    <location>
        <begin position="379"/>
        <end position="403"/>
    </location>
</feature>
<dbReference type="Gene3D" id="1.20.81.30">
    <property type="entry name" value="Type II secretion system (T2SS), domain F"/>
    <property type="match status" value="2"/>
</dbReference>
<evidence type="ECO:0000256" key="4">
    <source>
        <dbReference type="ARBA" id="ARBA00022475"/>
    </source>
</evidence>
<keyword evidence="6 9" id="KW-0812">Transmembrane</keyword>
<evidence type="ECO:0000256" key="2">
    <source>
        <dbReference type="ARBA" id="ARBA00005745"/>
    </source>
</evidence>
<dbReference type="PANTHER" id="PTHR30012">
    <property type="entry name" value="GENERAL SECRETION PATHWAY PROTEIN"/>
    <property type="match status" value="1"/>
</dbReference>
<keyword evidence="3 9" id="KW-0813">Transport</keyword>
<keyword evidence="4" id="KW-1003">Cell membrane</keyword>
<evidence type="ECO:0000256" key="8">
    <source>
        <dbReference type="ARBA" id="ARBA00023136"/>
    </source>
</evidence>
<comment type="subcellular location">
    <subcellularLocation>
        <location evidence="1">Cell inner membrane</location>
        <topology evidence="1">Multi-pass membrane protein</topology>
    </subcellularLocation>
    <subcellularLocation>
        <location evidence="9">Cell membrane</location>
        <topology evidence="9">Multi-pass membrane protein</topology>
    </subcellularLocation>
</comment>
<dbReference type="EMBL" id="MFUP01000005">
    <property type="protein sequence ID" value="OGI88120.1"/>
    <property type="molecule type" value="Genomic_DNA"/>
</dbReference>
<dbReference type="Proteomes" id="UP000185809">
    <property type="component" value="Unassembled WGS sequence"/>
</dbReference>
<evidence type="ECO:0000256" key="1">
    <source>
        <dbReference type="ARBA" id="ARBA00004429"/>
    </source>
</evidence>
<evidence type="ECO:0000256" key="3">
    <source>
        <dbReference type="ARBA" id="ARBA00022448"/>
    </source>
</evidence>
<feature type="transmembrane region" description="Helical" evidence="10">
    <location>
        <begin position="172"/>
        <end position="194"/>
    </location>
</feature>
<comment type="caution">
    <text evidence="12">The sequence shown here is derived from an EMBL/GenBank/DDBJ whole genome shotgun (WGS) entry which is preliminary data.</text>
</comment>